<dbReference type="Proteomes" id="UP000621799">
    <property type="component" value="Unassembled WGS sequence"/>
</dbReference>
<dbReference type="GO" id="GO:0044010">
    <property type="term" value="P:single-species biofilm formation"/>
    <property type="evidence" value="ECO:0007669"/>
    <property type="project" value="TreeGrafter"/>
</dbReference>
<dbReference type="PANTHER" id="PTHR43685">
    <property type="entry name" value="GLYCOSYLTRANSFERASE"/>
    <property type="match status" value="1"/>
</dbReference>
<dbReference type="Gene3D" id="3.90.550.10">
    <property type="entry name" value="Spore Coat Polysaccharide Biosynthesis Protein SpsA, Chain A"/>
    <property type="match status" value="4"/>
</dbReference>
<dbReference type="InterPro" id="IPR001173">
    <property type="entry name" value="Glyco_trans_2-like"/>
</dbReference>
<keyword evidence="3" id="KW-1185">Reference proteome</keyword>
<name>A0A928Z866_9CYAN</name>
<organism evidence="2 3">
    <name type="scientific">Zarconia navalis LEGE 11467</name>
    <dbReference type="NCBI Taxonomy" id="1828826"/>
    <lineage>
        <taxon>Bacteria</taxon>
        <taxon>Bacillati</taxon>
        <taxon>Cyanobacteriota</taxon>
        <taxon>Cyanophyceae</taxon>
        <taxon>Oscillatoriophycideae</taxon>
        <taxon>Oscillatoriales</taxon>
        <taxon>Oscillatoriales incertae sedis</taxon>
        <taxon>Zarconia</taxon>
        <taxon>Zarconia navalis</taxon>
    </lineage>
</organism>
<sequence length="1431" mass="165637">MARKPKISIVLPVFNPPESFLRDCLDSVLAQTYPHWDLCIADDASTQPYVRSILLEYQECDRRVKIIFRSENGHICRASNSALELATGEFIALLDHDDVLSIDALEEVAKLLAKYPDADFIYSDEDKIDDRGNLKFPFYKPDWCPDTFLSRMYTCHLGVYRRSLVKEIGGFRVGYEGSQDYDLVLRITERTDRIFHIPKILYHWRLYSESTSSGSVAKPYVSRAARQALEDALERREEAGVVQAILGVANHHLIRYSISGKDLVSIILMIPNSGTSLHRCLESIFKKSQYSCYEVIANGNGDRQVEVNSILIDWQIREPLRFRYYFTFAYSNDYQLQNEAVRKAKGEYLLFLSSEIEVETPDWIEAMVEQAQRQSIGAIGSLILYPDRRVFHAGIILSLHEIDRYSHQGLADTAAGYFGYLKTINNVSAVTDKCLMCRRHLFEEVGGFDEQLAVVYGDINLCLKFRLKGYNNVYLPHVRATYYSAVDREKQDRQEWGQLLDRSKIIVRQRWKSQLERDPCYNRNLQNLNYQKKTKLPKIKADTFIITGMHRSGTSLIASVFDILGVYLGKRLLTADRFNSTGYFEDLDFLNLQRSILQASCSVSEVGWVDWGWNREENLDKSGLQNYYKPATSLIQSRQQTLKPWGWKDPRTSLLLHFWDSLLPEAKYIFVYRVPWEVSNSISRLHHPFFQEHSGCAIEIWRFYNRHLLEFYQKHPDRCILVNIHAFSRSPTQFLNLLQAKLGMEVRDEWRSQIGEIFQPQLFHHTDDLASNVRQLRQTAPECLEILTELEKVADIPSGIFLEDDTENLEINVKKVPPLVSVIIPCFNHGEFLEDAIQSIEEYPEPIYEIIIVNDGSTDEITQKAIANLKQRGYQIIEQANQGLATARNIGIESASGEYILPLDADNKIRSNYIRKGIEILKQHPKIGVVYGNARLFGEDSSIFQVPDFNLYQLLIGNYIDACAIFRKQVWKDCGGYDPNIPEKLGYEDWDFWLSAVEVGWEFYHLREVTFDYRVRHNSMVAACNLPKHRKKLFRYICNKHFNLFLPYLPDLLAEKEATALQETRRGNLLASQINTLQSHLISKMSQKIEDTSRKPLTISQSPLVSICIPTYNGDRFLKDALSSAFAQTYPNIEVILSDDRSNDRTLEIAESFREHTSINYTVLSHDRSNLAGNWNHCIDRARGDYIKFIFQDDILDADCVEKMLELAERDREIGLVFSPRLFLLEKGVDRIPSLMQLYRGCRQSHLGWSNLQPIQSGLDLLSDPNLMENPINKIGEPSTVLIRKAVFDRVGKFDSQFNQFIDLEMWWRILLYYQVGFIDRNLSYFRLHSQQTTRKNITKKLFDLDRLYYKISTANIFEPLPEPIKVEAFCRYLLSIQNLTTEDRVRLHHLTQKAKKMLSSSIELKSQGEKIEGLLHKISQKHAEIPGSLN</sequence>
<dbReference type="SUPFAM" id="SSF52540">
    <property type="entry name" value="P-loop containing nucleoside triphosphate hydrolases"/>
    <property type="match status" value="1"/>
</dbReference>
<feature type="domain" description="Glycosyltransferase 2-like" evidence="1">
    <location>
        <begin position="265"/>
        <end position="396"/>
    </location>
</feature>
<dbReference type="InterPro" id="IPR027417">
    <property type="entry name" value="P-loop_NTPase"/>
</dbReference>
<dbReference type="SUPFAM" id="SSF53448">
    <property type="entry name" value="Nucleotide-diphospho-sugar transferases"/>
    <property type="match status" value="4"/>
</dbReference>
<dbReference type="PANTHER" id="PTHR43685:SF2">
    <property type="entry name" value="GLYCOSYLTRANSFERASE 2-LIKE DOMAIN-CONTAINING PROTEIN"/>
    <property type="match status" value="1"/>
</dbReference>
<dbReference type="CDD" id="cd00761">
    <property type="entry name" value="Glyco_tranf_GTA_type"/>
    <property type="match status" value="2"/>
</dbReference>
<dbReference type="Pfam" id="PF00535">
    <property type="entry name" value="Glycos_transf_2"/>
    <property type="match status" value="4"/>
</dbReference>
<dbReference type="Pfam" id="PF13469">
    <property type="entry name" value="Sulfotransfer_3"/>
    <property type="match status" value="1"/>
</dbReference>
<dbReference type="Gene3D" id="3.40.50.300">
    <property type="entry name" value="P-loop containing nucleotide triphosphate hydrolases"/>
    <property type="match status" value="1"/>
</dbReference>
<gene>
    <name evidence="2" type="ORF">IQ235_05385</name>
</gene>
<feature type="domain" description="Glycosyltransferase 2-like" evidence="1">
    <location>
        <begin position="1106"/>
        <end position="1236"/>
    </location>
</feature>
<dbReference type="EMBL" id="JADEXN010000065">
    <property type="protein sequence ID" value="MBE9040224.1"/>
    <property type="molecule type" value="Genomic_DNA"/>
</dbReference>
<feature type="domain" description="Glycosyltransferase 2-like" evidence="1">
    <location>
        <begin position="8"/>
        <end position="168"/>
    </location>
</feature>
<dbReference type="InterPro" id="IPR029044">
    <property type="entry name" value="Nucleotide-diphossugar_trans"/>
</dbReference>
<feature type="domain" description="Glycosyltransferase 2-like" evidence="1">
    <location>
        <begin position="821"/>
        <end position="948"/>
    </location>
</feature>
<evidence type="ECO:0000313" key="3">
    <source>
        <dbReference type="Proteomes" id="UP000621799"/>
    </source>
</evidence>
<evidence type="ECO:0000313" key="2">
    <source>
        <dbReference type="EMBL" id="MBE9040224.1"/>
    </source>
</evidence>
<proteinExistence type="predicted"/>
<dbReference type="CDD" id="cd04184">
    <property type="entry name" value="GT2_RfbC_Mx_like"/>
    <property type="match status" value="1"/>
</dbReference>
<dbReference type="InterPro" id="IPR050834">
    <property type="entry name" value="Glycosyltransf_2"/>
</dbReference>
<comment type="caution">
    <text evidence="2">The sequence shown here is derived from an EMBL/GenBank/DDBJ whole genome shotgun (WGS) entry which is preliminary data.</text>
</comment>
<protein>
    <submittedName>
        <fullName evidence="2">Glycosyltransferase</fullName>
    </submittedName>
</protein>
<reference evidence="2" key="1">
    <citation type="submission" date="2020-10" db="EMBL/GenBank/DDBJ databases">
        <authorList>
            <person name="Castelo-Branco R."/>
            <person name="Eusebio N."/>
            <person name="Adriana R."/>
            <person name="Vieira A."/>
            <person name="Brugerolle De Fraissinette N."/>
            <person name="Rezende De Castro R."/>
            <person name="Schneider M.P."/>
            <person name="Vasconcelos V."/>
            <person name="Leao P.N."/>
        </authorList>
    </citation>
    <scope>NUCLEOTIDE SEQUENCE</scope>
    <source>
        <strain evidence="2">LEGE 11467</strain>
    </source>
</reference>
<accession>A0A928Z866</accession>
<evidence type="ECO:0000259" key="1">
    <source>
        <dbReference type="Pfam" id="PF00535"/>
    </source>
</evidence>